<feature type="transmembrane region" description="Helical" evidence="2">
    <location>
        <begin position="138"/>
        <end position="160"/>
    </location>
</feature>
<dbReference type="OrthoDB" id="6623990at2"/>
<proteinExistence type="predicted"/>
<feature type="transmembrane region" description="Helical" evidence="2">
    <location>
        <begin position="282"/>
        <end position="302"/>
    </location>
</feature>
<organism evidence="3 4">
    <name type="scientific">Streptomyces cacaoi</name>
    <dbReference type="NCBI Taxonomy" id="1898"/>
    <lineage>
        <taxon>Bacteria</taxon>
        <taxon>Bacillati</taxon>
        <taxon>Actinomycetota</taxon>
        <taxon>Actinomycetes</taxon>
        <taxon>Kitasatosporales</taxon>
        <taxon>Streptomycetaceae</taxon>
        <taxon>Streptomyces</taxon>
    </lineage>
</organism>
<dbReference type="PANTHER" id="PTHR37312">
    <property type="entry name" value="MEMBRANE-BOUND ACYLTRANSFERASE YKRP-RELATED"/>
    <property type="match status" value="1"/>
</dbReference>
<keyword evidence="2" id="KW-0472">Membrane</keyword>
<evidence type="ECO:0000313" key="4">
    <source>
        <dbReference type="Proteomes" id="UP000319210"/>
    </source>
</evidence>
<feature type="transmembrane region" description="Helical" evidence="2">
    <location>
        <begin position="205"/>
        <end position="221"/>
    </location>
</feature>
<keyword evidence="2" id="KW-0812">Transmembrane</keyword>
<feature type="region of interest" description="Disordered" evidence="1">
    <location>
        <begin position="437"/>
        <end position="457"/>
    </location>
</feature>
<feature type="transmembrane region" description="Helical" evidence="2">
    <location>
        <begin position="355"/>
        <end position="373"/>
    </location>
</feature>
<evidence type="ECO:0000256" key="1">
    <source>
        <dbReference type="SAM" id="MobiDB-lite"/>
    </source>
</evidence>
<feature type="compositionally biased region" description="Gly residues" evidence="1">
    <location>
        <begin position="51"/>
        <end position="60"/>
    </location>
</feature>
<keyword evidence="4" id="KW-1185">Reference proteome</keyword>
<feature type="transmembrane region" description="Helical" evidence="2">
    <location>
        <begin position="110"/>
        <end position="126"/>
    </location>
</feature>
<feature type="region of interest" description="Disordered" evidence="1">
    <location>
        <begin position="39"/>
        <end position="100"/>
    </location>
</feature>
<feature type="transmembrane region" description="Helical" evidence="2">
    <location>
        <begin position="172"/>
        <end position="193"/>
    </location>
</feature>
<feature type="compositionally biased region" description="Polar residues" evidence="1">
    <location>
        <begin position="1"/>
        <end position="10"/>
    </location>
</feature>
<dbReference type="AlphaFoldDB" id="A0A4Y3R8D4"/>
<gene>
    <name evidence="3" type="ORF">SCA03_56090</name>
</gene>
<name>A0A4Y3R8D4_STRCI</name>
<accession>A0A4Y3R8D4</accession>
<protein>
    <submittedName>
        <fullName evidence="3">Uncharacterized protein</fullName>
    </submittedName>
</protein>
<feature type="transmembrane region" description="Helical" evidence="2">
    <location>
        <begin position="385"/>
        <end position="409"/>
    </location>
</feature>
<keyword evidence="2" id="KW-1133">Transmembrane helix</keyword>
<sequence length="457" mass="48460">MAWEPSTDTRAATGASAPSPDAAARFSYLSEAGAAPFAPPSLAPAWERRPGGVGTAGVEGSGAARAAGPAAPERPGTAPAGAGAARARRPNGSSATGAQGRDPFLDNAKFLLTVLVVMGHNWIPVVDAKTEGMPAVKAAFLLVYAIHMPGLVLLCGYLSRGFDGRPEQVRSLLGRILLPYLLFEAAYSGVYTLFWDQPFRFTPSVPRYLCWFLVALFLWRLSVPLWRAVRRPVAIAAAVSVLAGFTDLGGELALPRVLMLLPWFVLGLRLRPEHLRPLRNPAARRWALPVMVAGGAGAWWVAPRVSRHWLLMDAGSADLGVQPLVYAGMRIALFGVSAVLIAAFLALVPSRRTGFTALGACTLYPFLLHGLLVKTVEGLGGYEPVKAGGALAVAGTTVLAGLVAVLLCAPPVRRVLWPLVEPYRLRGLRLGIRRAAERDERAPSGPGPAPRRAHNAG</sequence>
<dbReference type="Proteomes" id="UP000319210">
    <property type="component" value="Unassembled WGS sequence"/>
</dbReference>
<comment type="caution">
    <text evidence="3">The sequence shown here is derived from an EMBL/GenBank/DDBJ whole genome shotgun (WGS) entry which is preliminary data.</text>
</comment>
<reference evidence="3 4" key="1">
    <citation type="submission" date="2019-06" db="EMBL/GenBank/DDBJ databases">
        <title>Whole genome shotgun sequence of Streptomyces cacaoi subsp. cacaoi NBRC 12748.</title>
        <authorList>
            <person name="Hosoyama A."/>
            <person name="Uohara A."/>
            <person name="Ohji S."/>
            <person name="Ichikawa N."/>
        </authorList>
    </citation>
    <scope>NUCLEOTIDE SEQUENCE [LARGE SCALE GENOMIC DNA]</scope>
    <source>
        <strain evidence="3 4">NBRC 12748</strain>
    </source>
</reference>
<dbReference type="PANTHER" id="PTHR37312:SF1">
    <property type="entry name" value="MEMBRANE-BOUND ACYLTRANSFERASE YKRP-RELATED"/>
    <property type="match status" value="1"/>
</dbReference>
<feature type="compositionally biased region" description="Low complexity" evidence="1">
    <location>
        <begin position="61"/>
        <end position="85"/>
    </location>
</feature>
<evidence type="ECO:0000256" key="2">
    <source>
        <dbReference type="SAM" id="Phobius"/>
    </source>
</evidence>
<feature type="region of interest" description="Disordered" evidence="1">
    <location>
        <begin position="1"/>
        <end position="21"/>
    </location>
</feature>
<evidence type="ECO:0000313" key="3">
    <source>
        <dbReference type="EMBL" id="GEB53058.1"/>
    </source>
</evidence>
<feature type="transmembrane region" description="Helical" evidence="2">
    <location>
        <begin position="324"/>
        <end position="348"/>
    </location>
</feature>
<dbReference type="InterPro" id="IPR052734">
    <property type="entry name" value="Nod_factor_acetyltransferase"/>
</dbReference>
<dbReference type="EMBL" id="BJMM01000042">
    <property type="protein sequence ID" value="GEB53058.1"/>
    <property type="molecule type" value="Genomic_DNA"/>
</dbReference>
<dbReference type="RefSeq" id="WP_086816449.1">
    <property type="nucleotide sequence ID" value="NZ_BJMM01000042.1"/>
</dbReference>